<dbReference type="HOGENOM" id="CLU_033907_2_1_1"/>
<dbReference type="AlphaFoldDB" id="V2WXN3"/>
<organism evidence="1 2">
    <name type="scientific">Moniliophthora roreri (strain MCA 2997)</name>
    <name type="common">Cocoa frosty pod rot fungus</name>
    <name type="synonym">Crinipellis roreri</name>
    <dbReference type="NCBI Taxonomy" id="1381753"/>
    <lineage>
        <taxon>Eukaryota</taxon>
        <taxon>Fungi</taxon>
        <taxon>Dikarya</taxon>
        <taxon>Basidiomycota</taxon>
        <taxon>Agaricomycotina</taxon>
        <taxon>Agaricomycetes</taxon>
        <taxon>Agaricomycetidae</taxon>
        <taxon>Agaricales</taxon>
        <taxon>Marasmiineae</taxon>
        <taxon>Marasmiaceae</taxon>
        <taxon>Moniliophthora</taxon>
    </lineage>
</organism>
<gene>
    <name evidence="1" type="ORF">Moror_11340</name>
</gene>
<dbReference type="Proteomes" id="UP000017559">
    <property type="component" value="Unassembled WGS sequence"/>
</dbReference>
<dbReference type="SUPFAM" id="SSF52540">
    <property type="entry name" value="P-loop containing nucleoside triphosphate hydrolases"/>
    <property type="match status" value="1"/>
</dbReference>
<sequence length="260" mass="30086">MPSIFGPESPDPELYPSDETYQKAFDQLQKSIREIEETGGVPLSMEHPIHIFPHSALNYGAQYPYSFQSDIQIMDHRLDIQNQEETTEIELAADKTNPTIFPDRFFYSITSPIITIRHPALLKRTSRYHWERLVFESYKSRGTRVIVVDGEKLVKDTKGQMKKVCEELGLDESQIQYTWDSGDGQKDGHYSHLPVPVTDAFMGTLHGSKGVIYRQRDEILDLVAEGRKWAEEWDEELARTMCELVKSSLEDYEYLLQFSI</sequence>
<proteinExistence type="predicted"/>
<dbReference type="EMBL" id="AWSO01001099">
    <property type="protein sequence ID" value="ESK85291.1"/>
    <property type="molecule type" value="Genomic_DNA"/>
</dbReference>
<accession>V2WXN3</accession>
<dbReference type="KEGG" id="mrr:Moror_11340"/>
<keyword evidence="2" id="KW-1185">Reference proteome</keyword>
<dbReference type="OrthoDB" id="3650366at2759"/>
<reference evidence="1 2" key="1">
    <citation type="journal article" date="2014" name="BMC Genomics">
        <title>Genome and secretome analysis of the hemibiotrophic fungal pathogen, Moniliophthora roreri, which causes frosty pod rot disease of cacao: mechanisms of the biotrophic and necrotrophic phases.</title>
        <authorList>
            <person name="Meinhardt L.W."/>
            <person name="Costa G.G.L."/>
            <person name="Thomazella D.P.T."/>
            <person name="Teixeira P.J.P.L."/>
            <person name="Carazzolle M.F."/>
            <person name="Schuster S.C."/>
            <person name="Carlson J.E."/>
            <person name="Guiltinan M.J."/>
            <person name="Mieczkowski P."/>
            <person name="Farmer A."/>
            <person name="Ramaraj T."/>
            <person name="Crozier J."/>
            <person name="Davis R.E."/>
            <person name="Shao J."/>
            <person name="Melnick R.L."/>
            <person name="Pereira G.A.G."/>
            <person name="Bailey B.A."/>
        </authorList>
    </citation>
    <scope>NUCLEOTIDE SEQUENCE [LARGE SCALE GENOMIC DNA]</scope>
    <source>
        <strain evidence="1 2">MCA 2997</strain>
    </source>
</reference>
<dbReference type="InterPro" id="IPR027417">
    <property type="entry name" value="P-loop_NTPase"/>
</dbReference>
<dbReference type="Gene3D" id="3.40.50.300">
    <property type="entry name" value="P-loop containing nucleotide triphosphate hydrolases"/>
    <property type="match status" value="1"/>
</dbReference>
<protein>
    <submittedName>
        <fullName evidence="1">Uncharacterized protein</fullName>
    </submittedName>
</protein>
<name>V2WXN3_MONRO</name>
<evidence type="ECO:0000313" key="2">
    <source>
        <dbReference type="Proteomes" id="UP000017559"/>
    </source>
</evidence>
<evidence type="ECO:0000313" key="1">
    <source>
        <dbReference type="EMBL" id="ESK85291.1"/>
    </source>
</evidence>
<comment type="caution">
    <text evidence="1">The sequence shown here is derived from an EMBL/GenBank/DDBJ whole genome shotgun (WGS) entry which is preliminary data.</text>
</comment>